<reference evidence="5 6" key="1">
    <citation type="journal article" date="2019" name="Nat. Ecol. Evol.">
        <title>Megaphylogeny resolves global patterns of mushroom evolution.</title>
        <authorList>
            <person name="Varga T."/>
            <person name="Krizsan K."/>
            <person name="Foldi C."/>
            <person name="Dima B."/>
            <person name="Sanchez-Garcia M."/>
            <person name="Sanchez-Ramirez S."/>
            <person name="Szollosi G.J."/>
            <person name="Szarkandi J.G."/>
            <person name="Papp V."/>
            <person name="Albert L."/>
            <person name="Andreopoulos W."/>
            <person name="Angelini C."/>
            <person name="Antonin V."/>
            <person name="Barry K.W."/>
            <person name="Bougher N.L."/>
            <person name="Buchanan P."/>
            <person name="Buyck B."/>
            <person name="Bense V."/>
            <person name="Catcheside P."/>
            <person name="Chovatia M."/>
            <person name="Cooper J."/>
            <person name="Damon W."/>
            <person name="Desjardin D."/>
            <person name="Finy P."/>
            <person name="Geml J."/>
            <person name="Haridas S."/>
            <person name="Hughes K."/>
            <person name="Justo A."/>
            <person name="Karasinski D."/>
            <person name="Kautmanova I."/>
            <person name="Kiss B."/>
            <person name="Kocsube S."/>
            <person name="Kotiranta H."/>
            <person name="LaButti K.M."/>
            <person name="Lechner B.E."/>
            <person name="Liimatainen K."/>
            <person name="Lipzen A."/>
            <person name="Lukacs Z."/>
            <person name="Mihaltcheva S."/>
            <person name="Morgado L.N."/>
            <person name="Niskanen T."/>
            <person name="Noordeloos M.E."/>
            <person name="Ohm R.A."/>
            <person name="Ortiz-Santana B."/>
            <person name="Ovrebo C."/>
            <person name="Racz N."/>
            <person name="Riley R."/>
            <person name="Savchenko A."/>
            <person name="Shiryaev A."/>
            <person name="Soop K."/>
            <person name="Spirin V."/>
            <person name="Szebenyi C."/>
            <person name="Tomsovsky M."/>
            <person name="Tulloss R.E."/>
            <person name="Uehling J."/>
            <person name="Grigoriev I.V."/>
            <person name="Vagvolgyi C."/>
            <person name="Papp T."/>
            <person name="Martin F.M."/>
            <person name="Miettinen O."/>
            <person name="Hibbett D.S."/>
            <person name="Nagy L.G."/>
        </authorList>
    </citation>
    <scope>NUCLEOTIDE SEQUENCE [LARGE SCALE GENOMIC DNA]</scope>
    <source>
        <strain evidence="5 6">CBS 121175</strain>
    </source>
</reference>
<evidence type="ECO:0000256" key="3">
    <source>
        <dbReference type="PIRSR" id="PIRSR018153-1"/>
    </source>
</evidence>
<dbReference type="PANTHER" id="PTHR31121">
    <property type="entry name" value="ALPHA-1,2 MANNOSYLTRANSFERASE KTR1"/>
    <property type="match status" value="1"/>
</dbReference>
<keyword evidence="4" id="KW-1133">Transmembrane helix</keyword>
<dbReference type="Gene3D" id="3.90.550.10">
    <property type="entry name" value="Spore Coat Polysaccharide Biosynthesis Protein SpsA, Chain A"/>
    <property type="match status" value="1"/>
</dbReference>
<keyword evidence="4" id="KW-0812">Transmembrane</keyword>
<feature type="active site" description="Nucleophile" evidence="3">
    <location>
        <position position="286"/>
    </location>
</feature>
<keyword evidence="6" id="KW-1185">Reference proteome</keyword>
<dbReference type="EMBL" id="ML210194">
    <property type="protein sequence ID" value="TFK24829.1"/>
    <property type="molecule type" value="Genomic_DNA"/>
</dbReference>
<sequence>MVEYVNLDGARVTAPLRSRKARRRALCLLLVVLTAFATLLSNVTWFYLKKQVYDYLLSQTPTPRTAPVHPPVQRENATLLMLCRNEDLAGVLYSVQQVEDRFNRNYHYPWIFFNDVPFHEQFKTRVTEALGKGADVTFALIPPEMWNQPDWIDEKKAKASRQKMVADDVPYGGSVSYRNMCRFNSGFFYRHELLQDYRYYWRVEPEVDYLCDINYDPFTVMREKNKTYGFTLSLYEHKSTVPTLWDAVKEFSKLYPQHVHPDNAMKFLSWTGGHTYSLCHFWTNFEIADLDFWRGEAYSAFFEFLDHKGGFYYERWGDAPVHSIGAGLLAPKDSIHFFYDIGYRHTNAHHCPSGNVWAAGRCACDPKTSFDHSSYSCTDRLLGIQGNG</sequence>
<organism evidence="5 6">
    <name type="scientific">Coprinopsis marcescibilis</name>
    <name type="common">Agaric fungus</name>
    <name type="synonym">Psathyrella marcescibilis</name>
    <dbReference type="NCBI Taxonomy" id="230819"/>
    <lineage>
        <taxon>Eukaryota</taxon>
        <taxon>Fungi</taxon>
        <taxon>Dikarya</taxon>
        <taxon>Basidiomycota</taxon>
        <taxon>Agaricomycotina</taxon>
        <taxon>Agaricomycetes</taxon>
        <taxon>Agaricomycetidae</taxon>
        <taxon>Agaricales</taxon>
        <taxon>Agaricineae</taxon>
        <taxon>Psathyrellaceae</taxon>
        <taxon>Coprinopsis</taxon>
    </lineage>
</organism>
<evidence type="ECO:0000256" key="2">
    <source>
        <dbReference type="ARBA" id="ARBA00022679"/>
    </source>
</evidence>
<evidence type="ECO:0000256" key="1">
    <source>
        <dbReference type="ARBA" id="ARBA00007677"/>
    </source>
</evidence>
<feature type="transmembrane region" description="Helical" evidence="4">
    <location>
        <begin position="25"/>
        <end position="48"/>
    </location>
</feature>
<accession>A0A5C3KW04</accession>
<evidence type="ECO:0000256" key="4">
    <source>
        <dbReference type="SAM" id="Phobius"/>
    </source>
</evidence>
<dbReference type="Proteomes" id="UP000307440">
    <property type="component" value="Unassembled WGS sequence"/>
</dbReference>
<comment type="similarity">
    <text evidence="1">Belongs to the glycosyltransferase 15 family.</text>
</comment>
<keyword evidence="2 5" id="KW-0808">Transferase</keyword>
<dbReference type="GO" id="GO:0006487">
    <property type="term" value="P:protein N-linked glycosylation"/>
    <property type="evidence" value="ECO:0007669"/>
    <property type="project" value="TreeGrafter"/>
</dbReference>
<gene>
    <name evidence="5" type="ORF">FA15DRAFT_669144</name>
</gene>
<dbReference type="AlphaFoldDB" id="A0A5C3KW04"/>
<proteinExistence type="inferred from homology"/>
<dbReference type="GO" id="GO:0000026">
    <property type="term" value="F:alpha-1,2-mannosyltransferase activity"/>
    <property type="evidence" value="ECO:0007669"/>
    <property type="project" value="TreeGrafter"/>
</dbReference>
<keyword evidence="4" id="KW-0472">Membrane</keyword>
<evidence type="ECO:0000313" key="6">
    <source>
        <dbReference type="Proteomes" id="UP000307440"/>
    </source>
</evidence>
<dbReference type="InterPro" id="IPR002685">
    <property type="entry name" value="Glyco_trans_15"/>
</dbReference>
<evidence type="ECO:0000313" key="5">
    <source>
        <dbReference type="EMBL" id="TFK24829.1"/>
    </source>
</evidence>
<protein>
    <submittedName>
        <fullName evidence="5">Glycosyl transferase</fullName>
    </submittedName>
</protein>
<dbReference type="GO" id="GO:0000032">
    <property type="term" value="P:cell wall mannoprotein biosynthetic process"/>
    <property type="evidence" value="ECO:0007669"/>
    <property type="project" value="TreeGrafter"/>
</dbReference>
<dbReference type="STRING" id="230819.A0A5C3KW04"/>
<name>A0A5C3KW04_COPMA</name>
<dbReference type="PANTHER" id="PTHR31121:SF6">
    <property type="entry name" value="ALPHA-1,2 MANNOSYLTRANSFERASE KTR1"/>
    <property type="match status" value="1"/>
</dbReference>
<dbReference type="FunFam" id="3.90.550.10:FF:000051">
    <property type="entry name" value="Alpha-1,2-mannosyltransferase (Ktr4)"/>
    <property type="match status" value="1"/>
</dbReference>
<dbReference type="PIRSF" id="PIRSF018153">
    <property type="entry name" value="Glyco_trans_15"/>
    <property type="match status" value="1"/>
</dbReference>
<dbReference type="SUPFAM" id="SSF53448">
    <property type="entry name" value="Nucleotide-diphospho-sugar transferases"/>
    <property type="match status" value="1"/>
</dbReference>
<dbReference type="GO" id="GO:0005794">
    <property type="term" value="C:Golgi apparatus"/>
    <property type="evidence" value="ECO:0007669"/>
    <property type="project" value="TreeGrafter"/>
</dbReference>
<dbReference type="InterPro" id="IPR029044">
    <property type="entry name" value="Nucleotide-diphossugar_trans"/>
</dbReference>
<dbReference type="GO" id="GO:0016020">
    <property type="term" value="C:membrane"/>
    <property type="evidence" value="ECO:0007669"/>
    <property type="project" value="InterPro"/>
</dbReference>
<dbReference type="Pfam" id="PF01793">
    <property type="entry name" value="Glyco_transf_15"/>
    <property type="match status" value="1"/>
</dbReference>
<dbReference type="OrthoDB" id="439943at2759"/>